<evidence type="ECO:0000313" key="2">
    <source>
        <dbReference type="EMBL" id="CAG8823841.1"/>
    </source>
</evidence>
<feature type="compositionally biased region" description="Polar residues" evidence="1">
    <location>
        <begin position="21"/>
        <end position="34"/>
    </location>
</feature>
<protein>
    <submittedName>
        <fullName evidence="2">35180_t:CDS:1</fullName>
    </submittedName>
</protein>
<sequence length="513" mass="59770">LNKQKGLESSGKENRPVVSYSYKNTNNSNFSSEGNYYRESAGSSKASRSARRGSWSRGPSKEKHNKCYLNEMKKNILYKKLKKEAPNNLRSNKFDKNSASAILKKDVISLSRIYKSLKCQYKTTKAASLSVDIVADFNHQVREINEKYRLEIMLSFTIELCDPTDLKQNKFTSTWFRQAVITYADYTIWLANNKEQLKETLRVAEDFYILNNIQINTAKSKLLVINSPSKLKDRAVHFMHQKVQAGKRCTLFRFLGVWLSEKTQNMLTKNRAKGVEYKRYSHKSEAQTGPLLAGLIANLWQEELQPFDLRIWQNNLNCQIIYKAKELNLTIRHKPDFWKIHGTGPRFREVLEPKLFIKAHRSLQRKSCKGKAATWFSSIEKKYLTNPSNREISKGLSMYNPNNMSIMPDKANIKEDNRIKNWVLIEEKENSITIRQVVKKRKREVLVEHWQNKNIILKKDKMEQVLEKCSSCKLNSNKGKEVCLSWIRKEDIQGVYPKIQNVVNQKVLPVSKE</sequence>
<evidence type="ECO:0000256" key="1">
    <source>
        <dbReference type="SAM" id="MobiDB-lite"/>
    </source>
</evidence>
<feature type="region of interest" description="Disordered" evidence="1">
    <location>
        <begin position="1"/>
        <end position="62"/>
    </location>
</feature>
<dbReference type="Proteomes" id="UP000789901">
    <property type="component" value="Unassembled WGS sequence"/>
</dbReference>
<proteinExistence type="predicted"/>
<feature type="compositionally biased region" description="Low complexity" evidence="1">
    <location>
        <begin position="38"/>
        <end position="58"/>
    </location>
</feature>
<organism evidence="2 3">
    <name type="scientific">Gigaspora margarita</name>
    <dbReference type="NCBI Taxonomy" id="4874"/>
    <lineage>
        <taxon>Eukaryota</taxon>
        <taxon>Fungi</taxon>
        <taxon>Fungi incertae sedis</taxon>
        <taxon>Mucoromycota</taxon>
        <taxon>Glomeromycotina</taxon>
        <taxon>Glomeromycetes</taxon>
        <taxon>Diversisporales</taxon>
        <taxon>Gigasporaceae</taxon>
        <taxon>Gigaspora</taxon>
    </lineage>
</organism>
<gene>
    <name evidence="2" type="ORF">GMARGA_LOCUS28431</name>
</gene>
<comment type="caution">
    <text evidence="2">The sequence shown here is derived from an EMBL/GenBank/DDBJ whole genome shotgun (WGS) entry which is preliminary data.</text>
</comment>
<keyword evidence="3" id="KW-1185">Reference proteome</keyword>
<feature type="non-terminal residue" evidence="2">
    <location>
        <position position="513"/>
    </location>
</feature>
<accession>A0ABN7WAL5</accession>
<name>A0ABN7WAL5_GIGMA</name>
<dbReference type="EMBL" id="CAJVQB010036382">
    <property type="protein sequence ID" value="CAG8823841.1"/>
    <property type="molecule type" value="Genomic_DNA"/>
</dbReference>
<reference evidence="2 3" key="1">
    <citation type="submission" date="2021-06" db="EMBL/GenBank/DDBJ databases">
        <authorList>
            <person name="Kallberg Y."/>
            <person name="Tangrot J."/>
            <person name="Rosling A."/>
        </authorList>
    </citation>
    <scope>NUCLEOTIDE SEQUENCE [LARGE SCALE GENOMIC DNA]</scope>
    <source>
        <strain evidence="2 3">120-4 pot B 10/14</strain>
    </source>
</reference>
<evidence type="ECO:0000313" key="3">
    <source>
        <dbReference type="Proteomes" id="UP000789901"/>
    </source>
</evidence>
<feature type="non-terminal residue" evidence="2">
    <location>
        <position position="1"/>
    </location>
</feature>